<keyword evidence="15" id="KW-1185">Reference proteome</keyword>
<dbReference type="PROSITE" id="PS50011">
    <property type="entry name" value="PROTEIN_KINASE_DOM"/>
    <property type="match status" value="1"/>
</dbReference>
<dbReference type="SMR" id="A2DUN4"/>
<feature type="domain" description="Protein kinase" evidence="13">
    <location>
        <begin position="10"/>
        <end position="270"/>
    </location>
</feature>
<dbReference type="OMA" id="DFHADIW"/>
<evidence type="ECO:0000256" key="10">
    <source>
        <dbReference type="ARBA" id="ARBA00047899"/>
    </source>
</evidence>
<evidence type="ECO:0000256" key="3">
    <source>
        <dbReference type="ARBA" id="ARBA00012513"/>
    </source>
</evidence>
<evidence type="ECO:0000313" key="14">
    <source>
        <dbReference type="EMBL" id="EAY15925.1"/>
    </source>
</evidence>
<reference evidence="14" key="2">
    <citation type="journal article" date="2007" name="Science">
        <title>Draft genome sequence of the sexually transmitted pathogen Trichomonas vaginalis.</title>
        <authorList>
            <person name="Carlton J.M."/>
            <person name="Hirt R.P."/>
            <person name="Silva J.C."/>
            <person name="Delcher A.L."/>
            <person name="Schatz M."/>
            <person name="Zhao Q."/>
            <person name="Wortman J.R."/>
            <person name="Bidwell S.L."/>
            <person name="Alsmark U.C.M."/>
            <person name="Besteiro S."/>
            <person name="Sicheritz-Ponten T."/>
            <person name="Noel C.J."/>
            <person name="Dacks J.B."/>
            <person name="Foster P.G."/>
            <person name="Simillion C."/>
            <person name="Van de Peer Y."/>
            <person name="Miranda-Saavedra D."/>
            <person name="Barton G.J."/>
            <person name="Westrop G.D."/>
            <person name="Mueller S."/>
            <person name="Dessi D."/>
            <person name="Fiori P.L."/>
            <person name="Ren Q."/>
            <person name="Paulsen I."/>
            <person name="Zhang H."/>
            <person name="Bastida-Corcuera F.D."/>
            <person name="Simoes-Barbosa A."/>
            <person name="Brown M.T."/>
            <person name="Hayes R.D."/>
            <person name="Mukherjee M."/>
            <person name="Okumura C.Y."/>
            <person name="Schneider R."/>
            <person name="Smith A.J."/>
            <person name="Vanacova S."/>
            <person name="Villalvazo M."/>
            <person name="Haas B.J."/>
            <person name="Pertea M."/>
            <person name="Feldblyum T.V."/>
            <person name="Utterback T.R."/>
            <person name="Shu C.L."/>
            <person name="Osoegawa K."/>
            <person name="de Jong P.J."/>
            <person name="Hrdy I."/>
            <person name="Horvathova L."/>
            <person name="Zubacova Z."/>
            <person name="Dolezal P."/>
            <person name="Malik S.B."/>
            <person name="Logsdon J.M. Jr."/>
            <person name="Henze K."/>
            <person name="Gupta A."/>
            <person name="Wang C.C."/>
            <person name="Dunne R.L."/>
            <person name="Upcroft J.A."/>
            <person name="Upcroft P."/>
            <person name="White O."/>
            <person name="Salzberg S.L."/>
            <person name="Tang P."/>
            <person name="Chiu C.-H."/>
            <person name="Lee Y.-S."/>
            <person name="Embley T.M."/>
            <person name="Coombs G.H."/>
            <person name="Mottram J.C."/>
            <person name="Tachezy J."/>
            <person name="Fraser-Liggett C.M."/>
            <person name="Johnson P.J."/>
        </authorList>
    </citation>
    <scope>NUCLEOTIDE SEQUENCE [LARGE SCALE GENOMIC DNA]</scope>
    <source>
        <strain evidence="14">G3</strain>
    </source>
</reference>
<dbReference type="Gene3D" id="1.10.510.10">
    <property type="entry name" value="Transferase(Phosphotransferase) domain 1"/>
    <property type="match status" value="1"/>
</dbReference>
<dbReference type="eggNOG" id="KOG0582">
    <property type="taxonomic scope" value="Eukaryota"/>
</dbReference>
<comment type="subcellular location">
    <subcellularLocation>
        <location evidence="1">Cytoplasm</location>
    </subcellularLocation>
</comment>
<evidence type="ECO:0000256" key="4">
    <source>
        <dbReference type="ARBA" id="ARBA00022490"/>
    </source>
</evidence>
<reference evidence="14" key="1">
    <citation type="submission" date="2006-10" db="EMBL/GenBank/DDBJ databases">
        <authorList>
            <person name="Amadeo P."/>
            <person name="Zhao Q."/>
            <person name="Wortman J."/>
            <person name="Fraser-Liggett C."/>
            <person name="Carlton J."/>
        </authorList>
    </citation>
    <scope>NUCLEOTIDE SEQUENCE</scope>
    <source>
        <strain evidence="14">G3</strain>
    </source>
</reference>
<dbReference type="PANTHER" id="PTHR48012:SF10">
    <property type="entry name" value="FI20177P1"/>
    <property type="match status" value="1"/>
</dbReference>
<dbReference type="InterPro" id="IPR011009">
    <property type="entry name" value="Kinase-like_dom_sf"/>
</dbReference>
<name>A2DUN4_TRIV3</name>
<dbReference type="OrthoDB" id="248923at2759"/>
<dbReference type="InterPro" id="IPR000719">
    <property type="entry name" value="Prot_kinase_dom"/>
</dbReference>
<comment type="catalytic activity">
    <reaction evidence="10">
        <text>L-threonyl-[protein] + ATP = O-phospho-L-threonyl-[protein] + ADP + H(+)</text>
        <dbReference type="Rhea" id="RHEA:46608"/>
        <dbReference type="Rhea" id="RHEA-COMP:11060"/>
        <dbReference type="Rhea" id="RHEA-COMP:11605"/>
        <dbReference type="ChEBI" id="CHEBI:15378"/>
        <dbReference type="ChEBI" id="CHEBI:30013"/>
        <dbReference type="ChEBI" id="CHEBI:30616"/>
        <dbReference type="ChEBI" id="CHEBI:61977"/>
        <dbReference type="ChEBI" id="CHEBI:456216"/>
        <dbReference type="EC" id="2.7.11.1"/>
    </reaction>
</comment>
<dbReference type="InParanoid" id="A2DUN4"/>
<organism evidence="14 15">
    <name type="scientific">Trichomonas vaginalis (strain ATCC PRA-98 / G3)</name>
    <dbReference type="NCBI Taxonomy" id="412133"/>
    <lineage>
        <taxon>Eukaryota</taxon>
        <taxon>Metamonada</taxon>
        <taxon>Parabasalia</taxon>
        <taxon>Trichomonadida</taxon>
        <taxon>Trichomonadidae</taxon>
        <taxon>Trichomonas</taxon>
    </lineage>
</organism>
<dbReference type="PROSITE" id="PS00107">
    <property type="entry name" value="PROTEIN_KINASE_ATP"/>
    <property type="match status" value="1"/>
</dbReference>
<keyword evidence="8 14" id="KW-0418">Kinase</keyword>
<keyword evidence="5" id="KW-0723">Serine/threonine-protein kinase</keyword>
<dbReference type="Proteomes" id="UP000001542">
    <property type="component" value="Unassembled WGS sequence"/>
</dbReference>
<dbReference type="PANTHER" id="PTHR48012">
    <property type="entry name" value="STERILE20-LIKE KINASE, ISOFORM B-RELATED"/>
    <property type="match status" value="1"/>
</dbReference>
<proteinExistence type="inferred from homology"/>
<evidence type="ECO:0000256" key="7">
    <source>
        <dbReference type="ARBA" id="ARBA00022741"/>
    </source>
</evidence>
<protein>
    <recommendedName>
        <fullName evidence="3">non-specific serine/threonine protein kinase</fullName>
        <ecNumber evidence="3">2.7.11.1</ecNumber>
    </recommendedName>
</protein>
<keyword evidence="7 12" id="KW-0547">Nucleotide-binding</keyword>
<sequence length="356" mass="40255">MSFPLSLDWYEIKERIGRGGTSEVFSAVCLDNNEVVSIKKIDLETGQIELDYLRQEVSYWSSMQHKNIISYYGSFIEGPNIYILMSYCSAGSLYDILRIHMPNGLPNEIQIATILKGTLNALDYIHSSGQIHRDVKPGNILIEGNGVVKIGDFGVSTRLFEEGQRRSFRFTVAGTPCYMAPEVLIEEEGYTEKADIWSLGITAIELATGDAPYSTLNEMEIMMKIINLPPPSLPSNSKYSPEFIDFISKCLQTDPNNRWTAKELLSHPFIQKARDNEYLQKTLISKLPSIASSFSINEMRLNKMRLKLGNDVSQSTPAIVQYEPPKWDFLVDSKSPVTVKKGRFEITRLPNQNKNC</sequence>
<evidence type="ECO:0000256" key="2">
    <source>
        <dbReference type="ARBA" id="ARBA00008874"/>
    </source>
</evidence>
<dbReference type="STRING" id="5722.A2DUN4"/>
<dbReference type="VEuPathDB" id="TrichDB:TVAGG3_0662710"/>
<dbReference type="KEGG" id="tva:4773932"/>
<dbReference type="FunFam" id="1.10.510.10:FF:000837">
    <property type="entry name" value="STE family protein kinase"/>
    <property type="match status" value="1"/>
</dbReference>
<evidence type="ECO:0000313" key="15">
    <source>
        <dbReference type="Proteomes" id="UP000001542"/>
    </source>
</evidence>
<evidence type="ECO:0000256" key="9">
    <source>
        <dbReference type="ARBA" id="ARBA00022840"/>
    </source>
</evidence>
<evidence type="ECO:0000256" key="5">
    <source>
        <dbReference type="ARBA" id="ARBA00022527"/>
    </source>
</evidence>
<evidence type="ECO:0000256" key="8">
    <source>
        <dbReference type="ARBA" id="ARBA00022777"/>
    </source>
</evidence>
<dbReference type="VEuPathDB" id="TrichDB:TVAG_165530"/>
<evidence type="ECO:0000256" key="6">
    <source>
        <dbReference type="ARBA" id="ARBA00022679"/>
    </source>
</evidence>
<dbReference type="EMBL" id="DS113249">
    <property type="protein sequence ID" value="EAY15925.1"/>
    <property type="molecule type" value="Genomic_DNA"/>
</dbReference>
<evidence type="ECO:0000256" key="1">
    <source>
        <dbReference type="ARBA" id="ARBA00004496"/>
    </source>
</evidence>
<dbReference type="GO" id="GO:0004674">
    <property type="term" value="F:protein serine/threonine kinase activity"/>
    <property type="evidence" value="ECO:0000318"/>
    <property type="project" value="GO_Central"/>
</dbReference>
<accession>A2DUN4</accession>
<dbReference type="SUPFAM" id="SSF56112">
    <property type="entry name" value="Protein kinase-like (PK-like)"/>
    <property type="match status" value="1"/>
</dbReference>
<dbReference type="GO" id="GO:0005737">
    <property type="term" value="C:cytoplasm"/>
    <property type="evidence" value="ECO:0000318"/>
    <property type="project" value="GO_Central"/>
</dbReference>
<comment type="catalytic activity">
    <reaction evidence="11">
        <text>L-seryl-[protein] + ATP = O-phospho-L-seryl-[protein] + ADP + H(+)</text>
        <dbReference type="Rhea" id="RHEA:17989"/>
        <dbReference type="Rhea" id="RHEA-COMP:9863"/>
        <dbReference type="Rhea" id="RHEA-COMP:11604"/>
        <dbReference type="ChEBI" id="CHEBI:15378"/>
        <dbReference type="ChEBI" id="CHEBI:29999"/>
        <dbReference type="ChEBI" id="CHEBI:30616"/>
        <dbReference type="ChEBI" id="CHEBI:83421"/>
        <dbReference type="ChEBI" id="CHEBI:456216"/>
        <dbReference type="EC" id="2.7.11.1"/>
    </reaction>
</comment>
<dbReference type="AlphaFoldDB" id="A2DUN4"/>
<dbReference type="GO" id="GO:0005524">
    <property type="term" value="F:ATP binding"/>
    <property type="evidence" value="ECO:0007669"/>
    <property type="project" value="UniProtKB-UniRule"/>
</dbReference>
<dbReference type="Pfam" id="PF00069">
    <property type="entry name" value="Pkinase"/>
    <property type="match status" value="1"/>
</dbReference>
<evidence type="ECO:0000256" key="12">
    <source>
        <dbReference type="PROSITE-ProRule" id="PRU10141"/>
    </source>
</evidence>
<feature type="binding site" evidence="12">
    <location>
        <position position="40"/>
    </location>
    <ligand>
        <name>ATP</name>
        <dbReference type="ChEBI" id="CHEBI:30616"/>
    </ligand>
</feature>
<keyword evidence="6" id="KW-0808">Transferase</keyword>
<dbReference type="RefSeq" id="XP_001328148.1">
    <property type="nucleotide sequence ID" value="XM_001328113.1"/>
</dbReference>
<gene>
    <name evidence="14" type="ORF">TVAG_165530</name>
</gene>
<evidence type="ECO:0000256" key="11">
    <source>
        <dbReference type="ARBA" id="ARBA00048679"/>
    </source>
</evidence>
<evidence type="ECO:0000259" key="13">
    <source>
        <dbReference type="PROSITE" id="PS50011"/>
    </source>
</evidence>
<comment type="similarity">
    <text evidence="2">Belongs to the protein kinase superfamily. STE Ser/Thr protein kinase family. STE20 subfamily.</text>
</comment>
<dbReference type="EC" id="2.7.11.1" evidence="3"/>
<dbReference type="InterPro" id="IPR017441">
    <property type="entry name" value="Protein_kinase_ATP_BS"/>
</dbReference>
<dbReference type="InterPro" id="IPR050629">
    <property type="entry name" value="STE20/SPS1-PAK"/>
</dbReference>
<keyword evidence="9 12" id="KW-0067">ATP-binding</keyword>
<dbReference type="SMART" id="SM00220">
    <property type="entry name" value="S_TKc"/>
    <property type="match status" value="1"/>
</dbReference>
<keyword evidence="4" id="KW-0963">Cytoplasm</keyword>